<dbReference type="InParanoid" id="L7JRV3"/>
<proteinExistence type="predicted"/>
<feature type="non-terminal residue" evidence="1">
    <location>
        <position position="1"/>
    </location>
</feature>
<dbReference type="AlphaFoldDB" id="L7JRV3"/>
<gene>
    <name evidence="1" type="ORF">THOM_2928</name>
</gene>
<name>L7JRV3_TRAHO</name>
<keyword evidence="2" id="KW-1185">Reference proteome</keyword>
<protein>
    <submittedName>
        <fullName evidence="1">Uncharacterized protein</fullName>
    </submittedName>
</protein>
<evidence type="ECO:0000313" key="2">
    <source>
        <dbReference type="Proteomes" id="UP000011185"/>
    </source>
</evidence>
<dbReference type="EMBL" id="JH994068">
    <property type="protein sequence ID" value="ELQ74149.1"/>
    <property type="molecule type" value="Genomic_DNA"/>
</dbReference>
<organism evidence="1 2">
    <name type="scientific">Trachipleistophora hominis</name>
    <name type="common">Microsporidian parasite</name>
    <dbReference type="NCBI Taxonomy" id="72359"/>
    <lineage>
        <taxon>Eukaryota</taxon>
        <taxon>Fungi</taxon>
        <taxon>Fungi incertae sedis</taxon>
        <taxon>Microsporidia</taxon>
        <taxon>Pleistophoridae</taxon>
        <taxon>Trachipleistophora</taxon>
    </lineage>
</organism>
<dbReference type="VEuPathDB" id="MicrosporidiaDB:THOM_2928"/>
<dbReference type="Proteomes" id="UP000011185">
    <property type="component" value="Unassembled WGS sequence"/>
</dbReference>
<accession>L7JRV3</accession>
<sequence length="85" mass="9655">VPGVLLKDVIDRVFTSYAVFDRLKVNATHCLGNVCVLKAYTAFEEENGLLIITVPLFGTTPDEENDRLTHYTLYCIKGVFYYYSP</sequence>
<reference evidence="1 2" key="1">
    <citation type="journal article" date="2012" name="PLoS Pathog.">
        <title>The genome of the obligate intracellular parasite Trachipleistophora hominis: new insights into microsporidian genome dynamics and reductive evolution.</title>
        <authorList>
            <person name="Heinz E."/>
            <person name="Williams T.A."/>
            <person name="Nakjang S."/>
            <person name="Noel C.J."/>
            <person name="Swan D.C."/>
            <person name="Goldberg A.V."/>
            <person name="Harris S.R."/>
            <person name="Weinmaier T."/>
            <person name="Markert S."/>
            <person name="Becher D."/>
            <person name="Bernhardt J."/>
            <person name="Dagan T."/>
            <person name="Hacker C."/>
            <person name="Lucocq J.M."/>
            <person name="Schweder T."/>
            <person name="Rattei T."/>
            <person name="Hall N."/>
            <person name="Hirt R.P."/>
            <person name="Embley T.M."/>
        </authorList>
    </citation>
    <scope>NUCLEOTIDE SEQUENCE [LARGE SCALE GENOMIC DNA]</scope>
</reference>
<dbReference type="HOGENOM" id="CLU_2518849_0_0_1"/>
<evidence type="ECO:0000313" key="1">
    <source>
        <dbReference type="EMBL" id="ELQ74149.1"/>
    </source>
</evidence>